<protein>
    <submittedName>
        <fullName evidence="1">Uncharacterized protein</fullName>
    </submittedName>
</protein>
<name>A0A4Y1ZTA3_ARAVE</name>
<feature type="non-terminal residue" evidence="1">
    <location>
        <position position="1"/>
    </location>
</feature>
<dbReference type="EMBL" id="BGPR01077685">
    <property type="protein sequence ID" value="GBL66859.1"/>
    <property type="molecule type" value="Genomic_DNA"/>
</dbReference>
<sequence length="104" mass="11782">RAYVFEIFPDSGSGGRVVLPPIVVPFFDHKFIEYPFNIGTGNRDNCVNPRGGRKFCLLVGQFVPLDPYVGFDPGEVDQMFNFYKILFYVIYKRRSGVGTLDGGY</sequence>
<evidence type="ECO:0000313" key="1">
    <source>
        <dbReference type="EMBL" id="GBL66859.1"/>
    </source>
</evidence>
<comment type="caution">
    <text evidence="1">The sequence shown here is derived from an EMBL/GenBank/DDBJ whole genome shotgun (WGS) entry which is preliminary data.</text>
</comment>
<dbReference type="AlphaFoldDB" id="A0A4Y1ZTA3"/>
<accession>A0A4Y1ZTA3</accession>
<dbReference type="Proteomes" id="UP000499080">
    <property type="component" value="Unassembled WGS sequence"/>
</dbReference>
<reference evidence="1 2" key="1">
    <citation type="journal article" date="2019" name="Sci. Rep.">
        <title>Orb-weaving spider Araneus ventricosus genome elucidates the spidroin gene catalogue.</title>
        <authorList>
            <person name="Kono N."/>
            <person name="Nakamura H."/>
            <person name="Ohtoshi R."/>
            <person name="Moran D.A.P."/>
            <person name="Shinohara A."/>
            <person name="Yoshida Y."/>
            <person name="Fujiwara M."/>
            <person name="Mori M."/>
            <person name="Tomita M."/>
            <person name="Arakawa K."/>
        </authorList>
    </citation>
    <scope>NUCLEOTIDE SEQUENCE [LARGE SCALE GENOMIC DNA]</scope>
</reference>
<keyword evidence="2" id="KW-1185">Reference proteome</keyword>
<evidence type="ECO:0000313" key="2">
    <source>
        <dbReference type="Proteomes" id="UP000499080"/>
    </source>
</evidence>
<organism evidence="1 2">
    <name type="scientific">Araneus ventricosus</name>
    <name type="common">Orbweaver spider</name>
    <name type="synonym">Epeira ventricosa</name>
    <dbReference type="NCBI Taxonomy" id="182803"/>
    <lineage>
        <taxon>Eukaryota</taxon>
        <taxon>Metazoa</taxon>
        <taxon>Ecdysozoa</taxon>
        <taxon>Arthropoda</taxon>
        <taxon>Chelicerata</taxon>
        <taxon>Arachnida</taxon>
        <taxon>Araneae</taxon>
        <taxon>Araneomorphae</taxon>
        <taxon>Entelegynae</taxon>
        <taxon>Araneoidea</taxon>
        <taxon>Araneidae</taxon>
        <taxon>Araneus</taxon>
    </lineage>
</organism>
<proteinExistence type="predicted"/>
<gene>
    <name evidence="1" type="ORF">AVEN_274187_1</name>
</gene>